<evidence type="ECO:0008006" key="3">
    <source>
        <dbReference type="Google" id="ProtNLM"/>
    </source>
</evidence>
<dbReference type="InterPro" id="IPR023214">
    <property type="entry name" value="HAD_sf"/>
</dbReference>
<dbReference type="Gene3D" id="3.40.50.1000">
    <property type="entry name" value="HAD superfamily/HAD-like"/>
    <property type="match status" value="1"/>
</dbReference>
<dbReference type="Proteomes" id="UP000271227">
    <property type="component" value="Unassembled WGS sequence"/>
</dbReference>
<dbReference type="EMBL" id="REFR01000013">
    <property type="protein sequence ID" value="RMB04477.1"/>
    <property type="molecule type" value="Genomic_DNA"/>
</dbReference>
<dbReference type="InParanoid" id="A0A3M0C711"/>
<dbReference type="AlphaFoldDB" id="A0A3M0C711"/>
<evidence type="ECO:0000313" key="1">
    <source>
        <dbReference type="EMBL" id="RMB04477.1"/>
    </source>
</evidence>
<dbReference type="SUPFAM" id="SSF56784">
    <property type="entry name" value="HAD-like"/>
    <property type="match status" value="1"/>
</dbReference>
<accession>A0A3M0C711</accession>
<sequence length="220" mass="23812">MTLSAERHAAHDPDDFAGTLDNRPLLLVDADEVLLRFVERLERYLESQGLLLRLDSFRLSGNIFTRDSGAPVPPAHTKGLISDFFDACVDDIDAVPDAAAALDRLSGAYRIAILSNVPARCRDRRAAALAGHGMAFPVLANSGEKGPVVRSLADRTQGPVVFIDDLPPQVSSVAAHAPETHRIHSVADPRLARLIGKAEHAHIRLDDWTALEAHLFGLLA</sequence>
<organism evidence="1 2">
    <name type="scientific">Eilatimonas milleporae</name>
    <dbReference type="NCBI Taxonomy" id="911205"/>
    <lineage>
        <taxon>Bacteria</taxon>
        <taxon>Pseudomonadati</taxon>
        <taxon>Pseudomonadota</taxon>
        <taxon>Alphaproteobacteria</taxon>
        <taxon>Kordiimonadales</taxon>
        <taxon>Kordiimonadaceae</taxon>
        <taxon>Eilatimonas</taxon>
    </lineage>
</organism>
<comment type="caution">
    <text evidence="1">The sequence shown here is derived from an EMBL/GenBank/DDBJ whole genome shotgun (WGS) entry which is preliminary data.</text>
</comment>
<dbReference type="InterPro" id="IPR036412">
    <property type="entry name" value="HAD-like_sf"/>
</dbReference>
<dbReference type="RefSeq" id="WP_121939415.1">
    <property type="nucleotide sequence ID" value="NZ_REFR01000013.1"/>
</dbReference>
<protein>
    <recommendedName>
        <fullName evidence="3">HAD family hydrolase</fullName>
    </recommendedName>
</protein>
<reference evidence="1 2" key="1">
    <citation type="submission" date="2018-10" db="EMBL/GenBank/DDBJ databases">
        <title>Genomic Encyclopedia of Archaeal and Bacterial Type Strains, Phase II (KMG-II): from individual species to whole genera.</title>
        <authorList>
            <person name="Goeker M."/>
        </authorList>
    </citation>
    <scope>NUCLEOTIDE SEQUENCE [LARGE SCALE GENOMIC DNA]</scope>
    <source>
        <strain evidence="1 2">DSM 25217</strain>
    </source>
</reference>
<gene>
    <name evidence="1" type="ORF">BXY39_2740</name>
</gene>
<evidence type="ECO:0000313" key="2">
    <source>
        <dbReference type="Proteomes" id="UP000271227"/>
    </source>
</evidence>
<name>A0A3M0C711_9PROT</name>
<keyword evidence="2" id="KW-1185">Reference proteome</keyword>
<dbReference type="OrthoDB" id="7192139at2"/>
<proteinExistence type="predicted"/>